<dbReference type="PANTHER" id="PTHR35038">
    <property type="entry name" value="DISSIMILATORY SULFITE REDUCTASE SIRA"/>
    <property type="match status" value="1"/>
</dbReference>
<accession>A0A4R3MTN7</accession>
<dbReference type="Gene3D" id="3.90.10.10">
    <property type="entry name" value="Cytochrome C3"/>
    <property type="match status" value="1"/>
</dbReference>
<evidence type="ECO:0000313" key="6">
    <source>
        <dbReference type="Proteomes" id="UP000295717"/>
    </source>
</evidence>
<dbReference type="Proteomes" id="UP000295717">
    <property type="component" value="Unassembled WGS sequence"/>
</dbReference>
<name>A0A4R3MTN7_9GAMM</name>
<feature type="domain" description="Doubled CXXCH motif" evidence="4">
    <location>
        <begin position="146"/>
        <end position="182"/>
    </location>
</feature>
<feature type="signal peptide" evidence="3">
    <location>
        <begin position="1"/>
        <end position="32"/>
    </location>
</feature>
<proteinExistence type="predicted"/>
<keyword evidence="2" id="KW-1133">Transmembrane helix</keyword>
<reference evidence="5 6" key="1">
    <citation type="submission" date="2019-03" db="EMBL/GenBank/DDBJ databases">
        <title>Genomic Encyclopedia of Type Strains, Phase IV (KMG-IV): sequencing the most valuable type-strain genomes for metagenomic binning, comparative biology and taxonomic classification.</title>
        <authorList>
            <person name="Goeker M."/>
        </authorList>
    </citation>
    <scope>NUCLEOTIDE SEQUENCE [LARGE SCALE GENOMIC DNA]</scope>
    <source>
        <strain evidence="5 6">DSM 13587</strain>
    </source>
</reference>
<comment type="caution">
    <text evidence="5">The sequence shown here is derived from an EMBL/GenBank/DDBJ whole genome shotgun (WGS) entry which is preliminary data.</text>
</comment>
<keyword evidence="2" id="KW-0472">Membrane</keyword>
<evidence type="ECO:0000256" key="1">
    <source>
        <dbReference type="ARBA" id="ARBA00022729"/>
    </source>
</evidence>
<protein>
    <submittedName>
        <fullName evidence="5">Doubled CXXCH motif protein</fullName>
    </submittedName>
</protein>
<dbReference type="Pfam" id="PF09699">
    <property type="entry name" value="Paired_CXXCH_1"/>
    <property type="match status" value="1"/>
</dbReference>
<feature type="chain" id="PRO_5020804739" evidence="3">
    <location>
        <begin position="33"/>
        <end position="314"/>
    </location>
</feature>
<dbReference type="SUPFAM" id="SSF48695">
    <property type="entry name" value="Multiheme cytochromes"/>
    <property type="match status" value="1"/>
</dbReference>
<keyword evidence="2" id="KW-0812">Transmembrane</keyword>
<dbReference type="InterPro" id="IPR010177">
    <property type="entry name" value="Paired_CXXCH_1"/>
</dbReference>
<dbReference type="InterPro" id="IPR051829">
    <property type="entry name" value="Multiheme_Cytochr_ET"/>
</dbReference>
<dbReference type="InterPro" id="IPR036280">
    <property type="entry name" value="Multihaem_cyt_sf"/>
</dbReference>
<evidence type="ECO:0000313" key="5">
    <source>
        <dbReference type="EMBL" id="TCT19684.1"/>
    </source>
</evidence>
<feature type="transmembrane region" description="Helical" evidence="2">
    <location>
        <begin position="285"/>
        <end position="304"/>
    </location>
</feature>
<evidence type="ECO:0000256" key="3">
    <source>
        <dbReference type="SAM" id="SignalP"/>
    </source>
</evidence>
<organism evidence="5 6">
    <name type="scientific">Thiobaca trueperi</name>
    <dbReference type="NCBI Taxonomy" id="127458"/>
    <lineage>
        <taxon>Bacteria</taxon>
        <taxon>Pseudomonadati</taxon>
        <taxon>Pseudomonadota</taxon>
        <taxon>Gammaproteobacteria</taxon>
        <taxon>Chromatiales</taxon>
        <taxon>Chromatiaceae</taxon>
        <taxon>Thiobaca</taxon>
    </lineage>
</organism>
<dbReference type="EMBL" id="SMAO01000007">
    <property type="protein sequence ID" value="TCT19684.1"/>
    <property type="molecule type" value="Genomic_DNA"/>
</dbReference>
<evidence type="ECO:0000256" key="2">
    <source>
        <dbReference type="SAM" id="Phobius"/>
    </source>
</evidence>
<dbReference type="AlphaFoldDB" id="A0A4R3MTN7"/>
<dbReference type="OrthoDB" id="9814800at2"/>
<gene>
    <name evidence="5" type="ORF">EDC35_10712</name>
</gene>
<evidence type="ECO:0000259" key="4">
    <source>
        <dbReference type="Pfam" id="PF09699"/>
    </source>
</evidence>
<keyword evidence="1 3" id="KW-0732">Signal</keyword>
<sequence>MFRATRLIDVCFLTAMLLFAITAIALTPAAGAAVAAAPDNRACLRCHAMATLAYRDRQTGDIVDLAVNPGQFATSVHGEMACTECHRRAYRRYPHPAGERPESLSCVGCHEDDDPDAATYHFQAIEAEYDQSVHVAPGAKGAGRFSCHTCHDPHAFAVSRPGKPMVEVVQDGNAICLTCHGKVVDALRDSHVWLPKREMHWAAVRCLDCHTPAPETPDGRLSHRILSAADSARHCITCHARDSDLLTRLQQYRPEADQAPRGLLARALFNESYVVGMSRNPALDALSLGILVLTLLALIAHGMGRYLTYRRRAR</sequence>
<keyword evidence="6" id="KW-1185">Reference proteome</keyword>